<feature type="region of interest" description="Disordered" evidence="1">
    <location>
        <begin position="50"/>
        <end position="87"/>
    </location>
</feature>
<keyword evidence="4" id="KW-1185">Reference proteome</keyword>
<sequence length="165" mass="17573">MVSPTIQGTMLLAVFLCLAIRFSLPLEQDGVTQADTKCCMSGCAGIPGIPGTHGQHGHGGPKGEPGDVGAPGPKGPPGKDGEKPPSRNIKQCAWQNINDDRNNAIVKECEFTKYSNESALRVVWSGNLRVVSNDGACNRWFFTFNGEECSNPLPIDTVIGKSSRC</sequence>
<evidence type="ECO:0000256" key="2">
    <source>
        <dbReference type="SAM" id="SignalP"/>
    </source>
</evidence>
<gene>
    <name evidence="5" type="primary">LOC100376398</name>
</gene>
<evidence type="ECO:0000313" key="4">
    <source>
        <dbReference type="Proteomes" id="UP000694865"/>
    </source>
</evidence>
<reference evidence="5" key="1">
    <citation type="submission" date="2025-08" db="UniProtKB">
        <authorList>
            <consortium name="RefSeq"/>
        </authorList>
    </citation>
    <scope>IDENTIFICATION</scope>
    <source>
        <tissue evidence="5">Testes</tissue>
    </source>
</reference>
<proteinExistence type="predicted"/>
<feature type="chain" id="PRO_5045474960" evidence="2">
    <location>
        <begin position="26"/>
        <end position="165"/>
    </location>
</feature>
<evidence type="ECO:0000259" key="3">
    <source>
        <dbReference type="Pfam" id="PF25815"/>
    </source>
</evidence>
<keyword evidence="2" id="KW-0732">Signal</keyword>
<evidence type="ECO:0000256" key="1">
    <source>
        <dbReference type="SAM" id="MobiDB-lite"/>
    </source>
</evidence>
<accession>A0ABM0LUK6</accession>
<feature type="domain" description="CTHRC1 C-terminal" evidence="3">
    <location>
        <begin position="86"/>
        <end position="159"/>
    </location>
</feature>
<dbReference type="InterPro" id="IPR008160">
    <property type="entry name" value="Collagen"/>
</dbReference>
<dbReference type="InterPro" id="IPR057873">
    <property type="entry name" value="CTHRC1_C"/>
</dbReference>
<organism evidence="4 5">
    <name type="scientific">Saccoglossus kowalevskii</name>
    <name type="common">Acorn worm</name>
    <dbReference type="NCBI Taxonomy" id="10224"/>
    <lineage>
        <taxon>Eukaryota</taxon>
        <taxon>Metazoa</taxon>
        <taxon>Hemichordata</taxon>
        <taxon>Enteropneusta</taxon>
        <taxon>Harrimaniidae</taxon>
        <taxon>Saccoglossus</taxon>
    </lineage>
</organism>
<dbReference type="Pfam" id="PF25815">
    <property type="entry name" value="CTHRC1_C"/>
    <property type="match status" value="1"/>
</dbReference>
<protein>
    <submittedName>
        <fullName evidence="5">Collagen triple helix repeat-containing protein 1-like</fullName>
    </submittedName>
</protein>
<dbReference type="RefSeq" id="XP_006811447.1">
    <property type="nucleotide sequence ID" value="XM_006811384.1"/>
</dbReference>
<dbReference type="Pfam" id="PF01391">
    <property type="entry name" value="Collagen"/>
    <property type="match status" value="1"/>
</dbReference>
<dbReference type="Proteomes" id="UP000694865">
    <property type="component" value="Unplaced"/>
</dbReference>
<name>A0ABM0LUK6_SACKO</name>
<dbReference type="GeneID" id="100376398"/>
<evidence type="ECO:0000313" key="5">
    <source>
        <dbReference type="RefSeq" id="XP_006811447.1"/>
    </source>
</evidence>
<feature type="signal peptide" evidence="2">
    <location>
        <begin position="1"/>
        <end position="25"/>
    </location>
</feature>